<dbReference type="EMBL" id="CALNXI010002211">
    <property type="protein sequence ID" value="CAH3184733.1"/>
    <property type="molecule type" value="Genomic_DNA"/>
</dbReference>
<dbReference type="Proteomes" id="UP001159427">
    <property type="component" value="Unassembled WGS sequence"/>
</dbReference>
<accession>A0ABN8RZJ1</accession>
<dbReference type="PANTHER" id="PTHR16515:SF49">
    <property type="entry name" value="GASTRULA ZINC FINGER PROTEIN XLCGF49.1-LIKE-RELATED"/>
    <property type="match status" value="1"/>
</dbReference>
<evidence type="ECO:0000256" key="1">
    <source>
        <dbReference type="ARBA" id="ARBA00004123"/>
    </source>
</evidence>
<comment type="subcellular location">
    <subcellularLocation>
        <location evidence="1">Nucleus</location>
    </subcellularLocation>
</comment>
<evidence type="ECO:0000256" key="5">
    <source>
        <dbReference type="ARBA" id="ARBA00022833"/>
    </source>
</evidence>
<keyword evidence="6" id="KW-0805">Transcription regulation</keyword>
<dbReference type="InterPro" id="IPR050331">
    <property type="entry name" value="Zinc_finger"/>
</dbReference>
<gene>
    <name evidence="10" type="ORF">PEVE_00015687</name>
</gene>
<keyword evidence="2" id="KW-0479">Metal-binding</keyword>
<comment type="caution">
    <text evidence="10">The sequence shown here is derived from an EMBL/GenBank/DDBJ whole genome shotgun (WGS) entry which is preliminary data.</text>
</comment>
<evidence type="ECO:0000256" key="8">
    <source>
        <dbReference type="ARBA" id="ARBA00023242"/>
    </source>
</evidence>
<dbReference type="InterPro" id="IPR046341">
    <property type="entry name" value="SET_dom_sf"/>
</dbReference>
<keyword evidence="4" id="KW-0863">Zinc-finger</keyword>
<evidence type="ECO:0000259" key="9">
    <source>
        <dbReference type="PROSITE" id="PS50280"/>
    </source>
</evidence>
<evidence type="ECO:0000256" key="6">
    <source>
        <dbReference type="ARBA" id="ARBA00023015"/>
    </source>
</evidence>
<dbReference type="PROSITE" id="PS50280">
    <property type="entry name" value="SET"/>
    <property type="match status" value="1"/>
</dbReference>
<keyword evidence="3" id="KW-0677">Repeat</keyword>
<keyword evidence="5" id="KW-0862">Zinc</keyword>
<keyword evidence="11" id="KW-1185">Reference proteome</keyword>
<keyword evidence="8" id="KW-0539">Nucleus</keyword>
<evidence type="ECO:0000256" key="2">
    <source>
        <dbReference type="ARBA" id="ARBA00022723"/>
    </source>
</evidence>
<dbReference type="PANTHER" id="PTHR16515">
    <property type="entry name" value="PR DOMAIN ZINC FINGER PROTEIN"/>
    <property type="match status" value="1"/>
</dbReference>
<feature type="non-terminal residue" evidence="10">
    <location>
        <position position="118"/>
    </location>
</feature>
<keyword evidence="7" id="KW-0804">Transcription</keyword>
<evidence type="ECO:0000256" key="3">
    <source>
        <dbReference type="ARBA" id="ARBA00022737"/>
    </source>
</evidence>
<organism evidence="10 11">
    <name type="scientific">Porites evermanni</name>
    <dbReference type="NCBI Taxonomy" id="104178"/>
    <lineage>
        <taxon>Eukaryota</taxon>
        <taxon>Metazoa</taxon>
        <taxon>Cnidaria</taxon>
        <taxon>Anthozoa</taxon>
        <taxon>Hexacorallia</taxon>
        <taxon>Scleractinia</taxon>
        <taxon>Fungiina</taxon>
        <taxon>Poritidae</taxon>
        <taxon>Porites</taxon>
    </lineage>
</organism>
<dbReference type="Gene3D" id="2.170.270.10">
    <property type="entry name" value="SET domain"/>
    <property type="match status" value="1"/>
</dbReference>
<evidence type="ECO:0000313" key="10">
    <source>
        <dbReference type="EMBL" id="CAH3184733.1"/>
    </source>
</evidence>
<evidence type="ECO:0000256" key="4">
    <source>
        <dbReference type="ARBA" id="ARBA00022771"/>
    </source>
</evidence>
<dbReference type="SUPFAM" id="SSF82199">
    <property type="entry name" value="SET domain"/>
    <property type="match status" value="1"/>
</dbReference>
<sequence length="118" mass="13818">RDSLPSNLCLRQMGVFARERIEKRAMFGPFRGRKIPLKEMNFEGSANIMNMWEVFEGGTVSYVIDGTDEDHSNWMRFVNCARDDKEQNLLQVQYRGEIYFKTLVPVEAGSELLVWYQD</sequence>
<evidence type="ECO:0000313" key="11">
    <source>
        <dbReference type="Proteomes" id="UP001159427"/>
    </source>
</evidence>
<dbReference type="InterPro" id="IPR001214">
    <property type="entry name" value="SET_dom"/>
</dbReference>
<feature type="domain" description="SET" evidence="9">
    <location>
        <begin position="1"/>
        <end position="117"/>
    </location>
</feature>
<proteinExistence type="predicted"/>
<name>A0ABN8RZJ1_9CNID</name>
<feature type="non-terminal residue" evidence="10">
    <location>
        <position position="1"/>
    </location>
</feature>
<protein>
    <recommendedName>
        <fullName evidence="9">SET domain-containing protein</fullName>
    </recommendedName>
</protein>
<dbReference type="Pfam" id="PF21549">
    <property type="entry name" value="PRDM2_PR"/>
    <property type="match status" value="1"/>
</dbReference>
<evidence type="ECO:0000256" key="7">
    <source>
        <dbReference type="ARBA" id="ARBA00023163"/>
    </source>
</evidence>
<reference evidence="10 11" key="1">
    <citation type="submission" date="2022-05" db="EMBL/GenBank/DDBJ databases">
        <authorList>
            <consortium name="Genoscope - CEA"/>
            <person name="William W."/>
        </authorList>
    </citation>
    <scope>NUCLEOTIDE SEQUENCE [LARGE SCALE GENOMIC DNA]</scope>
</reference>